<dbReference type="InterPro" id="IPR001647">
    <property type="entry name" value="HTH_TetR"/>
</dbReference>
<evidence type="ECO:0000256" key="3">
    <source>
        <dbReference type="ARBA" id="ARBA00023163"/>
    </source>
</evidence>
<dbReference type="InterPro" id="IPR050624">
    <property type="entry name" value="HTH-type_Tx_Regulator"/>
</dbReference>
<dbReference type="GO" id="GO:0003677">
    <property type="term" value="F:DNA binding"/>
    <property type="evidence" value="ECO:0007669"/>
    <property type="project" value="UniProtKB-UniRule"/>
</dbReference>
<sequence>MWYNFFIKNDKVIPVNKRKRQIIRSARKLFIEQGFNDTSIMDIIAAANISKGTFYNHFNSKSECLIAILEEAREVATNRRYEVAMNKELSDVNVLIEQISLLMHVNREHNLVRIFESISGSNDHELKAVMEKHLILELYWLSNRLVDVFGEKIRRVSFELAVYAIGMMQSILRTYVSATGQPASPEMVVSTIIKNVETIAPRLLKNENQELIFTPDISQALINKIEDRPVSKQLIIDQLKGFINNLTEVDSNKGYEYASYLLKELDSKEEWDSIFEAVLSAFNRTYSNTPHEAEAHQIAIYIWRYLDINKEKRT</sequence>
<keyword evidence="3" id="KW-0804">Transcription</keyword>
<dbReference type="SUPFAM" id="SSF46689">
    <property type="entry name" value="Homeodomain-like"/>
    <property type="match status" value="1"/>
</dbReference>
<dbReference type="Pfam" id="PF00440">
    <property type="entry name" value="TetR_N"/>
    <property type="match status" value="1"/>
</dbReference>
<dbReference type="InterPro" id="IPR009057">
    <property type="entry name" value="Homeodomain-like_sf"/>
</dbReference>
<evidence type="ECO:0000313" key="6">
    <source>
        <dbReference type="EMBL" id="SOC43526.1"/>
    </source>
</evidence>
<dbReference type="InterPro" id="IPR023772">
    <property type="entry name" value="DNA-bd_HTH_TetR-type_CS"/>
</dbReference>
<name>A0A285US63_9BACL</name>
<dbReference type="PROSITE" id="PS50977">
    <property type="entry name" value="HTH_TETR_2"/>
    <property type="match status" value="1"/>
</dbReference>
<proteinExistence type="predicted"/>
<dbReference type="PANTHER" id="PTHR43479:SF22">
    <property type="entry name" value="TRANSCRIPTIONAL REGULATOR, TETR FAMILY"/>
    <property type="match status" value="1"/>
</dbReference>
<dbReference type="Gene3D" id="1.10.357.10">
    <property type="entry name" value="Tetracycline Repressor, domain 2"/>
    <property type="match status" value="1"/>
</dbReference>
<keyword evidence="7" id="KW-1185">Reference proteome</keyword>
<evidence type="ECO:0000259" key="5">
    <source>
        <dbReference type="PROSITE" id="PS50977"/>
    </source>
</evidence>
<dbReference type="PANTHER" id="PTHR43479">
    <property type="entry name" value="ACREF/ENVCD OPERON REPRESSOR-RELATED"/>
    <property type="match status" value="1"/>
</dbReference>
<gene>
    <name evidence="6" type="ORF">SAMN05877842_11643</name>
</gene>
<keyword evidence="2 4" id="KW-0238">DNA-binding</keyword>
<dbReference type="EMBL" id="OBQC01000016">
    <property type="protein sequence ID" value="SOC43526.1"/>
    <property type="molecule type" value="Genomic_DNA"/>
</dbReference>
<accession>A0A285US63</accession>
<evidence type="ECO:0000256" key="4">
    <source>
        <dbReference type="PROSITE-ProRule" id="PRU00335"/>
    </source>
</evidence>
<evidence type="ECO:0000256" key="1">
    <source>
        <dbReference type="ARBA" id="ARBA00023015"/>
    </source>
</evidence>
<dbReference type="AlphaFoldDB" id="A0A285US63"/>
<protein>
    <submittedName>
        <fullName evidence="6">TetR family transcriptional regulator</fullName>
    </submittedName>
</protein>
<dbReference type="PRINTS" id="PR00455">
    <property type="entry name" value="HTHTETR"/>
</dbReference>
<feature type="DNA-binding region" description="H-T-H motif" evidence="4">
    <location>
        <begin position="39"/>
        <end position="58"/>
    </location>
</feature>
<organism evidence="6 7">
    <name type="scientific">Ureibacillus acetophenoni</name>
    <dbReference type="NCBI Taxonomy" id="614649"/>
    <lineage>
        <taxon>Bacteria</taxon>
        <taxon>Bacillati</taxon>
        <taxon>Bacillota</taxon>
        <taxon>Bacilli</taxon>
        <taxon>Bacillales</taxon>
        <taxon>Caryophanaceae</taxon>
        <taxon>Ureibacillus</taxon>
    </lineage>
</organism>
<reference evidence="7" key="1">
    <citation type="submission" date="2017-08" db="EMBL/GenBank/DDBJ databases">
        <authorList>
            <person name="Varghese N."/>
            <person name="Submissions S."/>
        </authorList>
    </citation>
    <scope>NUCLEOTIDE SEQUENCE [LARGE SCALE GENOMIC DNA]</scope>
    <source>
        <strain evidence="7">JC23</strain>
    </source>
</reference>
<dbReference type="PROSITE" id="PS01081">
    <property type="entry name" value="HTH_TETR_1"/>
    <property type="match status" value="1"/>
</dbReference>
<evidence type="ECO:0000256" key="2">
    <source>
        <dbReference type="ARBA" id="ARBA00023125"/>
    </source>
</evidence>
<dbReference type="Proteomes" id="UP000219252">
    <property type="component" value="Unassembled WGS sequence"/>
</dbReference>
<dbReference type="GO" id="GO:0045892">
    <property type="term" value="P:negative regulation of DNA-templated transcription"/>
    <property type="evidence" value="ECO:0007669"/>
    <property type="project" value="UniProtKB-ARBA"/>
</dbReference>
<keyword evidence="1" id="KW-0805">Transcription regulation</keyword>
<evidence type="ECO:0000313" key="7">
    <source>
        <dbReference type="Proteomes" id="UP000219252"/>
    </source>
</evidence>
<feature type="domain" description="HTH tetR-type" evidence="5">
    <location>
        <begin position="16"/>
        <end position="76"/>
    </location>
</feature>
<dbReference type="FunFam" id="1.10.10.60:FF:000141">
    <property type="entry name" value="TetR family transcriptional regulator"/>
    <property type="match status" value="1"/>
</dbReference>